<dbReference type="InterPro" id="IPR018211">
    <property type="entry name" value="ADH_Fe_CS"/>
</dbReference>
<feature type="domain" description="Fe-containing alcohol dehydrogenase-like C-terminal" evidence="5">
    <location>
        <begin position="192"/>
        <end position="393"/>
    </location>
</feature>
<organism evidence="6 7">
    <name type="scientific">Evtepia gabavorous</name>
    <dbReference type="NCBI Taxonomy" id="2211183"/>
    <lineage>
        <taxon>Bacteria</taxon>
        <taxon>Bacillati</taxon>
        <taxon>Bacillota</taxon>
        <taxon>Clostridia</taxon>
        <taxon>Eubacteriales</taxon>
        <taxon>Evtepia</taxon>
    </lineage>
</organism>
<dbReference type="Proteomes" id="UP000260649">
    <property type="component" value="Unassembled WGS sequence"/>
</dbReference>
<dbReference type="InterPro" id="IPR056798">
    <property type="entry name" value="ADH_Fe_C"/>
</dbReference>
<evidence type="ECO:0000256" key="2">
    <source>
        <dbReference type="ARBA" id="ARBA00023002"/>
    </source>
</evidence>
<evidence type="ECO:0000313" key="7">
    <source>
        <dbReference type="Proteomes" id="UP000260649"/>
    </source>
</evidence>
<reference evidence="6 7" key="1">
    <citation type="submission" date="2018-07" db="EMBL/GenBank/DDBJ databases">
        <title>GABA Modulating Bacteria of the Human Gut Microbiota.</title>
        <authorList>
            <person name="Strandwitz P."/>
            <person name="Kim K.H."/>
            <person name="Terekhova D."/>
            <person name="Liu J.K."/>
            <person name="Sharma A."/>
            <person name="Levering J."/>
            <person name="Mcdonald D."/>
            <person name="Dietrich D."/>
            <person name="Ramadhar T.R."/>
            <person name="Lekbua A."/>
            <person name="Mroue N."/>
            <person name="Liston C."/>
            <person name="Stewart E.J."/>
            <person name="Dubin M.J."/>
            <person name="Zengler K."/>
            <person name="Knight R."/>
            <person name="Gilbert J.A."/>
            <person name="Clardy J."/>
            <person name="Lewis K."/>
        </authorList>
    </citation>
    <scope>NUCLEOTIDE SEQUENCE [LARGE SCALE GENOMIC DNA]</scope>
    <source>
        <strain evidence="6 7">KLE1738</strain>
    </source>
</reference>
<dbReference type="InterPro" id="IPR039697">
    <property type="entry name" value="Alcohol_dehydrogenase_Fe"/>
</dbReference>
<name>A0A3E2B2Z6_9FIRM</name>
<dbReference type="InterPro" id="IPR001670">
    <property type="entry name" value="ADH_Fe/GldA"/>
</dbReference>
<dbReference type="Pfam" id="PF00465">
    <property type="entry name" value="Fe-ADH"/>
    <property type="match status" value="1"/>
</dbReference>
<dbReference type="CDD" id="cd14865">
    <property type="entry name" value="Fe-ADH-like"/>
    <property type="match status" value="1"/>
</dbReference>
<evidence type="ECO:0000313" key="6">
    <source>
        <dbReference type="EMBL" id="RFT06365.1"/>
    </source>
</evidence>
<dbReference type="GO" id="GO:0004022">
    <property type="term" value="F:alcohol dehydrogenase (NAD+) activity"/>
    <property type="evidence" value="ECO:0007669"/>
    <property type="project" value="TreeGrafter"/>
</dbReference>
<evidence type="ECO:0000259" key="5">
    <source>
        <dbReference type="Pfam" id="PF25137"/>
    </source>
</evidence>
<dbReference type="Gene3D" id="1.20.1090.10">
    <property type="entry name" value="Dehydroquinate synthase-like - alpha domain"/>
    <property type="match status" value="1"/>
</dbReference>
<evidence type="ECO:0000256" key="3">
    <source>
        <dbReference type="ARBA" id="ARBA00023027"/>
    </source>
</evidence>
<dbReference type="GO" id="GO:0046872">
    <property type="term" value="F:metal ion binding"/>
    <property type="evidence" value="ECO:0007669"/>
    <property type="project" value="InterPro"/>
</dbReference>
<sequence>MSAYYEFKLPAKILSGDGALEHIPHELDSLGAHRPLLLSDQGLEQVGTVKIVQAALRQGGMAAAETFCRIPPDSSIQVVNQIAGLYRQAQCDSLIAVGGGSVIDTAKGVGMVLAQAGSDLLDSAGCEVLPRGAHVPFVAVPTTAGTGSEATLVAVVANPALQVKMEFLSYHLLPDVAVLDPRMTETLPPRITASTGFDALVHAIEAATCLQRNPVSDSFAERAIRQITQSLPRAVKNGRDRRARMAMANGSLLAGAAFSNSMVGLVHAIGHALGGVCHVAHGDAMTILLPAVMQYNLDKCRERYGELLLHVAGPEVYAATPAAQRAQKTIDTLKALRQELADATGLPTTLSQTGRVKQEDFEAVARTALNDGAIIVNPAEADYDEILGILKEVWA</sequence>
<dbReference type="PANTHER" id="PTHR11496:SF102">
    <property type="entry name" value="ALCOHOL DEHYDROGENASE 4"/>
    <property type="match status" value="1"/>
</dbReference>
<evidence type="ECO:0000256" key="1">
    <source>
        <dbReference type="ARBA" id="ARBA00007358"/>
    </source>
</evidence>
<dbReference type="RefSeq" id="WP_021919321.1">
    <property type="nucleotide sequence ID" value="NZ_CAKXKJ010000030.1"/>
</dbReference>
<dbReference type="GeneID" id="97995610"/>
<evidence type="ECO:0000259" key="4">
    <source>
        <dbReference type="Pfam" id="PF00465"/>
    </source>
</evidence>
<feature type="domain" description="Alcohol dehydrogenase iron-type/glycerol dehydrogenase GldA" evidence="4">
    <location>
        <begin position="10"/>
        <end position="181"/>
    </location>
</feature>
<dbReference type="Gene3D" id="3.40.50.1970">
    <property type="match status" value="1"/>
</dbReference>
<keyword evidence="2" id="KW-0560">Oxidoreductase</keyword>
<keyword evidence="3" id="KW-0520">NAD</keyword>
<gene>
    <name evidence="6" type="ORF">DV520_07690</name>
</gene>
<dbReference type="PANTHER" id="PTHR11496">
    <property type="entry name" value="ALCOHOL DEHYDROGENASE"/>
    <property type="match status" value="1"/>
</dbReference>
<dbReference type="OrthoDB" id="9804734at2"/>
<proteinExistence type="inferred from homology"/>
<dbReference type="AlphaFoldDB" id="A0A3E2B2Z6"/>
<comment type="caution">
    <text evidence="6">The sequence shown here is derived from an EMBL/GenBank/DDBJ whole genome shotgun (WGS) entry which is preliminary data.</text>
</comment>
<dbReference type="EMBL" id="QQRQ01000011">
    <property type="protein sequence ID" value="RFT06365.1"/>
    <property type="molecule type" value="Genomic_DNA"/>
</dbReference>
<dbReference type="Pfam" id="PF25137">
    <property type="entry name" value="ADH_Fe_C"/>
    <property type="match status" value="1"/>
</dbReference>
<accession>A0A3E2B2Z6</accession>
<dbReference type="PROSITE" id="PS00913">
    <property type="entry name" value="ADH_IRON_1"/>
    <property type="match status" value="1"/>
</dbReference>
<keyword evidence="7" id="KW-1185">Reference proteome</keyword>
<dbReference type="PROSITE" id="PS00060">
    <property type="entry name" value="ADH_IRON_2"/>
    <property type="match status" value="1"/>
</dbReference>
<dbReference type="FunFam" id="3.40.50.1970:FF:000003">
    <property type="entry name" value="Alcohol dehydrogenase, iron-containing"/>
    <property type="match status" value="1"/>
</dbReference>
<protein>
    <submittedName>
        <fullName evidence="6">Iron-containing alcohol dehydrogenase</fullName>
    </submittedName>
</protein>
<dbReference type="SUPFAM" id="SSF56796">
    <property type="entry name" value="Dehydroquinate synthase-like"/>
    <property type="match status" value="1"/>
</dbReference>
<dbReference type="FunFam" id="1.20.1090.10:FF:000001">
    <property type="entry name" value="Aldehyde-alcohol dehydrogenase"/>
    <property type="match status" value="1"/>
</dbReference>
<comment type="similarity">
    <text evidence="1">Belongs to the iron-containing alcohol dehydrogenase family.</text>
</comment>